<name>A8JE16_CHLRE</name>
<dbReference type="OrthoDB" id="545224at2759"/>
<dbReference type="EMBL" id="CM008966">
    <property type="protein sequence ID" value="PNW83507.1"/>
    <property type="molecule type" value="Genomic_DNA"/>
</dbReference>
<dbReference type="Gramene" id="PNW83509">
    <property type="protein sequence ID" value="PNW83509"/>
    <property type="gene ID" value="CHLRE_05g241649v5"/>
</dbReference>
<proteinExistence type="predicted"/>
<evidence type="ECO:0000313" key="3">
    <source>
        <dbReference type="Proteomes" id="UP000006906"/>
    </source>
</evidence>
<organism evidence="1 3">
    <name type="scientific">Chlamydomonas reinhardtii</name>
    <name type="common">Chlamydomonas smithii</name>
    <dbReference type="NCBI Taxonomy" id="3055"/>
    <lineage>
        <taxon>Eukaryota</taxon>
        <taxon>Viridiplantae</taxon>
        <taxon>Chlorophyta</taxon>
        <taxon>core chlorophytes</taxon>
        <taxon>Chlorophyceae</taxon>
        <taxon>CS clade</taxon>
        <taxon>Chlamydomonadales</taxon>
        <taxon>Chlamydomonadaceae</taxon>
        <taxon>Chlamydomonas</taxon>
    </lineage>
</organism>
<reference evidence="1" key="2">
    <citation type="submission" date="2017-07" db="EMBL/GenBank/DDBJ databases">
        <title>WGS assembly of Chlamydomonas reinhardtii.</title>
        <authorList>
            <consortium name="Chlamydomonas Annotation Team"/>
            <consortium name="JGI Annotation Team"/>
            <person name="Merchant S.S."/>
            <person name="Prochnik S.E."/>
            <person name="Vallon O."/>
            <person name="Harris E.H."/>
            <person name="Karpowicz S.J."/>
            <person name="Witman G.B."/>
            <person name="Terry A."/>
            <person name="Salamov A."/>
            <person name="Fritz-Laylin L.K."/>
            <person name="Marechal-Drouard L."/>
            <person name="Marshall W.F."/>
            <person name="Qu L.H."/>
            <person name="Nelson D.R."/>
            <person name="Sanderfoot A.A."/>
            <person name="Spalding M.H."/>
            <person name="Kapitonov V.V."/>
            <person name="Ren Q."/>
            <person name="Ferris P."/>
            <person name="Lindquist E."/>
            <person name="Shapiro H."/>
            <person name="Lucas S.M."/>
            <person name="Grimwood J."/>
            <person name="Schmutz J."/>
            <person name="Grigoriev I.V."/>
            <person name="Rokhsar D.S."/>
        </authorList>
    </citation>
    <scope>NUCLEOTIDE SEQUENCE</scope>
    <source>
        <strain evidence="1">CC-503 cw92 mt+</strain>
    </source>
</reference>
<dbReference type="PaxDb" id="3055-EDO97901"/>
<dbReference type="EMBL" id="CM008966">
    <property type="protein sequence ID" value="PNW83509.1"/>
    <property type="molecule type" value="Genomic_DNA"/>
</dbReference>
<evidence type="ECO:0000313" key="2">
    <source>
        <dbReference type="EMBL" id="PNW83509.1"/>
    </source>
</evidence>
<dbReference type="RefSeq" id="XP_001700663.1">
    <property type="nucleotide sequence ID" value="XM_001700611.2"/>
</dbReference>
<keyword evidence="3" id="KW-1185">Reference proteome</keyword>
<sequence>MPALDWKQRTEEAARRLDKISHMQLSMFGRASTATAYGTHMATYHMEHSGLPPPETLAAWEAAVAKLVDRSQGPSQHDRRLTGVPARLLPGHPVSGGFGSLPLQQHIYARWAKRAATYASGDGTTRPVAAQAPWQRVFGQLLRSYHPCFRPMALLTARTNGPWLGTTSLPPGRTVQTKWNLRDGAPCMTVQHAVHARLGARRLDVYDSDE</sequence>
<dbReference type="AlphaFoldDB" id="A8JE16"/>
<accession>A8JE16</accession>
<dbReference type="KEGG" id="cre:CHLRE_05g241647v5"/>
<gene>
    <name evidence="1" type="ORF">CHLRE_05g241647v5</name>
    <name evidence="2" type="ORF">CHLRE_05g241649v5</name>
</gene>
<dbReference type="Gramene" id="PNW83507">
    <property type="protein sequence ID" value="PNW83507"/>
    <property type="gene ID" value="CHLRE_05g241647v5"/>
</dbReference>
<dbReference type="GeneID" id="5726230"/>
<evidence type="ECO:0000313" key="1">
    <source>
        <dbReference type="EMBL" id="PNW83507.1"/>
    </source>
</evidence>
<dbReference type="HOGENOM" id="CLU_1311721_0_0_1"/>
<reference evidence="1 3" key="1">
    <citation type="journal article" date="2007" name="Science">
        <title>The Chlamydomonas genome reveals the evolution of key animal and plant functions.</title>
        <authorList>
            <person name="Merchant S.S."/>
            <person name="Prochnik S.E."/>
            <person name="Vallon O."/>
            <person name="Harris E.H."/>
            <person name="Karpowicz S.J."/>
            <person name="Witman G.B."/>
            <person name="Terry A."/>
            <person name="Salamov A."/>
            <person name="Fritz-Laylin L.K."/>
            <person name="Marechal-Drouard L."/>
            <person name="Marshall W.F."/>
            <person name="Qu L.H."/>
            <person name="Nelson D.R."/>
            <person name="Sanderfoot A.A."/>
            <person name="Spalding M.H."/>
            <person name="Kapitonov V.V."/>
            <person name="Ren Q."/>
            <person name="Ferris P."/>
            <person name="Lindquist E."/>
            <person name="Shapiro H."/>
            <person name="Lucas S.M."/>
            <person name="Grimwood J."/>
            <person name="Schmutz J."/>
            <person name="Cardol P."/>
            <person name="Cerutti H."/>
            <person name="Chanfreau G."/>
            <person name="Chen C.L."/>
            <person name="Cognat V."/>
            <person name="Croft M.T."/>
            <person name="Dent R."/>
            <person name="Dutcher S."/>
            <person name="Fernandez E."/>
            <person name="Fukuzawa H."/>
            <person name="Gonzalez-Ballester D."/>
            <person name="Gonzalez-Halphen D."/>
            <person name="Hallmann A."/>
            <person name="Hanikenne M."/>
            <person name="Hippler M."/>
            <person name="Inwood W."/>
            <person name="Jabbari K."/>
            <person name="Kalanon M."/>
            <person name="Kuras R."/>
            <person name="Lefebvre P.A."/>
            <person name="Lemaire S.D."/>
            <person name="Lobanov A.V."/>
            <person name="Lohr M."/>
            <person name="Manuell A."/>
            <person name="Meier I."/>
            <person name="Mets L."/>
            <person name="Mittag M."/>
            <person name="Mittelmeier T."/>
            <person name="Moroney J.V."/>
            <person name="Moseley J."/>
            <person name="Napoli C."/>
            <person name="Nedelcu A.M."/>
            <person name="Niyogi K."/>
            <person name="Novoselov S.V."/>
            <person name="Paulsen I.T."/>
            <person name="Pazour G."/>
            <person name="Purton S."/>
            <person name="Ral J.P."/>
            <person name="Riano-Pachon D.M."/>
            <person name="Riekhof W."/>
            <person name="Rymarquis L."/>
            <person name="Schroda M."/>
            <person name="Stern D."/>
            <person name="Umen J."/>
            <person name="Willows R."/>
            <person name="Wilson N."/>
            <person name="Zimmer S.L."/>
            <person name="Allmer J."/>
            <person name="Balk J."/>
            <person name="Bisova K."/>
            <person name="Chen C.J."/>
            <person name="Elias M."/>
            <person name="Gendler K."/>
            <person name="Hauser C."/>
            <person name="Lamb M.R."/>
            <person name="Ledford H."/>
            <person name="Long J.C."/>
            <person name="Minagawa J."/>
            <person name="Page M.D."/>
            <person name="Pan J."/>
            <person name="Pootakham W."/>
            <person name="Roje S."/>
            <person name="Rose A."/>
            <person name="Stahlberg E."/>
            <person name="Terauchi A.M."/>
            <person name="Yang P."/>
            <person name="Ball S."/>
            <person name="Bowler C."/>
            <person name="Dieckmann C.L."/>
            <person name="Gladyshev V.N."/>
            <person name="Green P."/>
            <person name="Jorgensen R."/>
            <person name="Mayfield S."/>
            <person name="Mueller-Roeber B."/>
            <person name="Rajamani S."/>
            <person name="Sayre R.T."/>
            <person name="Brokstein P."/>
            <person name="Dubchak I."/>
            <person name="Goodstein D."/>
            <person name="Hornick L."/>
            <person name="Huang Y.W."/>
            <person name="Jhaveri J."/>
            <person name="Luo Y."/>
            <person name="Martinez D."/>
            <person name="Ngau W.C."/>
            <person name="Otillar B."/>
            <person name="Poliakov A."/>
            <person name="Porter A."/>
            <person name="Szajkowski L."/>
            <person name="Werner G."/>
            <person name="Zhou K."/>
            <person name="Grigoriev I.V."/>
            <person name="Rokhsar D.S."/>
            <person name="Grossman A.R."/>
        </authorList>
    </citation>
    <scope>NUCLEOTIDE SEQUENCE [LARGE SCALE GENOMIC DNA]</scope>
    <source>
        <strain evidence="3">CC-503</strain>
        <strain evidence="1">CC-503 cw92 mt+</strain>
    </source>
</reference>
<dbReference type="Proteomes" id="UP000006906">
    <property type="component" value="Chromosome 5"/>
</dbReference>
<protein>
    <submittedName>
        <fullName evidence="1">Uncharacterized protein</fullName>
    </submittedName>
</protein>